<evidence type="ECO:0000256" key="1">
    <source>
        <dbReference type="SAM" id="MobiDB-lite"/>
    </source>
</evidence>
<dbReference type="Pfam" id="PF18596">
    <property type="entry name" value="Sld7_C"/>
    <property type="match status" value="1"/>
</dbReference>
<reference evidence="3 4" key="1">
    <citation type="journal article" date="2015" name="Fungal Genet. Biol.">
        <title>Evolution of novel wood decay mechanisms in Agaricales revealed by the genome sequences of Fistulina hepatica and Cylindrobasidium torrendii.</title>
        <authorList>
            <person name="Floudas D."/>
            <person name="Held B.W."/>
            <person name="Riley R."/>
            <person name="Nagy L.G."/>
            <person name="Koehler G."/>
            <person name="Ransdell A.S."/>
            <person name="Younus H."/>
            <person name="Chow J."/>
            <person name="Chiniquy J."/>
            <person name="Lipzen A."/>
            <person name="Tritt A."/>
            <person name="Sun H."/>
            <person name="Haridas S."/>
            <person name="LaButti K."/>
            <person name="Ohm R.A."/>
            <person name="Kues U."/>
            <person name="Blanchette R.A."/>
            <person name="Grigoriev I.V."/>
            <person name="Minto R.E."/>
            <person name="Hibbett D.S."/>
        </authorList>
    </citation>
    <scope>NUCLEOTIDE SEQUENCE [LARGE SCALE GENOMIC DNA]</scope>
    <source>
        <strain evidence="3 4">FP15055 ss-10</strain>
    </source>
</reference>
<evidence type="ECO:0000313" key="4">
    <source>
        <dbReference type="Proteomes" id="UP000054007"/>
    </source>
</evidence>
<evidence type="ECO:0000259" key="2">
    <source>
        <dbReference type="Pfam" id="PF18596"/>
    </source>
</evidence>
<dbReference type="Proteomes" id="UP000054007">
    <property type="component" value="Unassembled WGS sequence"/>
</dbReference>
<dbReference type="EMBL" id="KN880558">
    <property type="protein sequence ID" value="KIY66319.1"/>
    <property type="molecule type" value="Genomic_DNA"/>
</dbReference>
<keyword evidence="4" id="KW-1185">Reference proteome</keyword>
<proteinExistence type="predicted"/>
<feature type="domain" description="Sld7 C-terminal" evidence="2">
    <location>
        <begin position="204"/>
        <end position="255"/>
    </location>
</feature>
<accession>A0A0D7B829</accession>
<dbReference type="AlphaFoldDB" id="A0A0D7B829"/>
<sequence>MTTRLVYRGSILLPDSDLVLDGLTFSAMISAQATLLDNPLALSLESLRGIPLRFVSMVALSDIYYDTKTVPQIALHVHPHATLSTVYLSRVFCLDAQKALNTGVRVALGDIDETNIVVYASKTAEDTVQLFAARITPPPSILPRPDDPTPRKPPPMLLKGRDTIPSRSPIVKSATTANLAKPANPLKRSRSEFKVPADPQPDLERQNKDRIRDVVTTFLPADILPKSHPDYKETYQMMYRGVMFALRVHMKVRQLKEQEIAKLARVHADMYIGNGPSNPAEGGRSRSGMF</sequence>
<name>A0A0D7B829_9AGAR</name>
<dbReference type="OrthoDB" id="5599874at2759"/>
<feature type="region of interest" description="Disordered" evidence="1">
    <location>
        <begin position="139"/>
        <end position="168"/>
    </location>
</feature>
<dbReference type="InterPro" id="IPR041260">
    <property type="entry name" value="Sld7_C"/>
</dbReference>
<organism evidence="3 4">
    <name type="scientific">Cylindrobasidium torrendii FP15055 ss-10</name>
    <dbReference type="NCBI Taxonomy" id="1314674"/>
    <lineage>
        <taxon>Eukaryota</taxon>
        <taxon>Fungi</taxon>
        <taxon>Dikarya</taxon>
        <taxon>Basidiomycota</taxon>
        <taxon>Agaricomycotina</taxon>
        <taxon>Agaricomycetes</taxon>
        <taxon>Agaricomycetidae</taxon>
        <taxon>Agaricales</taxon>
        <taxon>Marasmiineae</taxon>
        <taxon>Physalacriaceae</taxon>
        <taxon>Cylindrobasidium</taxon>
    </lineage>
</organism>
<evidence type="ECO:0000313" key="3">
    <source>
        <dbReference type="EMBL" id="KIY66319.1"/>
    </source>
</evidence>
<gene>
    <name evidence="3" type="ORF">CYLTODRAFT_423535</name>
</gene>
<protein>
    <recommendedName>
        <fullName evidence="2">Sld7 C-terminal domain-containing protein</fullName>
    </recommendedName>
</protein>
<feature type="region of interest" description="Disordered" evidence="1">
    <location>
        <begin position="181"/>
        <end position="205"/>
    </location>
</feature>